<evidence type="ECO:0000256" key="3">
    <source>
        <dbReference type="ARBA" id="ARBA00022840"/>
    </source>
</evidence>
<dbReference type="PROSITE" id="PS50011">
    <property type="entry name" value="PROTEIN_KINASE_DOM"/>
    <property type="match status" value="1"/>
</dbReference>
<keyword evidence="2" id="KW-0547">Nucleotide-binding</keyword>
<accession>A0A168RIV3</accession>
<keyword evidence="1" id="KW-0808">Transferase</keyword>
<sequence length="788" mass="87271">MASRICLGYDDSNIYAVASNTITSYDIRNAKLTTTTGGGALTNPGDSFFSCYGDGDQLFIGAVDSSANVYFRSYRTSTSPQQQHPQVELGSAVFATALGNLQLNTSTVLSMVPMYLSSTNDNGTTKQQPCIVASSMDIDGTNGLYQLCGRFRPTLQSLPFSDNASTTPLLATNSAYTSLLLLGYPTATTISVYTQLDDLTAPDATYALDVAIPPKGFVQVLDTNATELLIYDYNTIIMHIQLPSTSSKTGTATHNITQYEIKDDLHHGNVIALPNHRVFSVSNKLGGDYAFEEVPFLVSSSAPPNQNQQQTPATNASTSSPSSSLSSSTLGIIIGCSVGGFLCILLLILWLIRRKRRQEQRYNLTASRDDFDPFMDLEDKHEQPAPPIQTKDLDDSPPLPPLPHIRTERKPSTITNDNGSSRSNTIRRGLDTFIQRMNSLRSPQSPTSLFSLFSSTSTTPPPVEDKYRKVKQVHFPAGVSELMEPTFYDTNDTLILNGQFHLLDSATYTMENPHRIPGYTTRTIQHAVNDSSIRTLHYYTKDQRNAFLRTINVAVRLRSSKRIIQHHDALAMSSPTPHGGYQYFWISSLCKTEHSLHSLLHHPTNHDAAIVDIRQPDFIALSALSILICLRDMHAAEYCHLGLSLRSFYYHQASTITEWYVGDFDQAHVIGQPEGYSLALDAYSAPELCLRGPRCDHFSPRLALDMWSLGCILYELVTGAALFDNFDQLYRLCQTGGLEAHVRRALMGMAAGACLERMLCVEPARRATVQEVLDDWVKLHNLEDDDLE</sequence>
<dbReference type="InParanoid" id="A0A168RIV3"/>
<feature type="compositionally biased region" description="Polar residues" evidence="4">
    <location>
        <begin position="412"/>
        <end position="425"/>
    </location>
</feature>
<keyword evidence="5" id="KW-1133">Transmembrane helix</keyword>
<dbReference type="Pfam" id="PF00069">
    <property type="entry name" value="Pkinase"/>
    <property type="match status" value="1"/>
</dbReference>
<dbReference type="EMBL" id="LT554655">
    <property type="protein sequence ID" value="SAM07008.1"/>
    <property type="molecule type" value="Genomic_DNA"/>
</dbReference>
<evidence type="ECO:0000256" key="4">
    <source>
        <dbReference type="SAM" id="MobiDB-lite"/>
    </source>
</evidence>
<feature type="region of interest" description="Disordered" evidence="4">
    <location>
        <begin position="370"/>
        <end position="425"/>
    </location>
</feature>
<organism evidence="7">
    <name type="scientific">Absidia glauca</name>
    <name type="common">Pin mould</name>
    <dbReference type="NCBI Taxonomy" id="4829"/>
    <lineage>
        <taxon>Eukaryota</taxon>
        <taxon>Fungi</taxon>
        <taxon>Fungi incertae sedis</taxon>
        <taxon>Mucoromycota</taxon>
        <taxon>Mucoromycotina</taxon>
        <taxon>Mucoromycetes</taxon>
        <taxon>Mucorales</taxon>
        <taxon>Cunninghamellaceae</taxon>
        <taxon>Absidia</taxon>
    </lineage>
</organism>
<keyword evidence="5" id="KW-0812">Transmembrane</keyword>
<evidence type="ECO:0000259" key="6">
    <source>
        <dbReference type="PROSITE" id="PS50011"/>
    </source>
</evidence>
<dbReference type="AlphaFoldDB" id="A0A168RIV3"/>
<evidence type="ECO:0000313" key="8">
    <source>
        <dbReference type="Proteomes" id="UP000078561"/>
    </source>
</evidence>
<evidence type="ECO:0000256" key="1">
    <source>
        <dbReference type="ARBA" id="ARBA00022527"/>
    </source>
</evidence>
<keyword evidence="3" id="KW-0067">ATP-binding</keyword>
<dbReference type="OrthoDB" id="2289236at2759"/>
<reference evidence="7" key="1">
    <citation type="submission" date="2016-04" db="EMBL/GenBank/DDBJ databases">
        <authorList>
            <person name="Evans L.H."/>
            <person name="Alamgir A."/>
            <person name="Owens N."/>
            <person name="Weber N.D."/>
            <person name="Virtaneva K."/>
            <person name="Barbian K."/>
            <person name="Babar A."/>
            <person name="Rosenke K."/>
        </authorList>
    </citation>
    <scope>NUCLEOTIDE SEQUENCE [LARGE SCALE GENOMIC DNA]</scope>
    <source>
        <strain evidence="7">CBS 101.48</strain>
    </source>
</reference>
<dbReference type="GO" id="GO:0004674">
    <property type="term" value="F:protein serine/threonine kinase activity"/>
    <property type="evidence" value="ECO:0007669"/>
    <property type="project" value="UniProtKB-KW"/>
</dbReference>
<gene>
    <name evidence="7" type="primary">ABSGL_12635.1 scaffold 13066</name>
</gene>
<keyword evidence="8" id="KW-1185">Reference proteome</keyword>
<dbReference type="STRING" id="4829.A0A168RIV3"/>
<keyword evidence="5" id="KW-0472">Membrane</keyword>
<feature type="compositionally biased region" description="Basic and acidic residues" evidence="4">
    <location>
        <begin position="370"/>
        <end position="383"/>
    </location>
</feature>
<feature type="region of interest" description="Disordered" evidence="4">
    <location>
        <begin position="300"/>
        <end position="322"/>
    </location>
</feature>
<evidence type="ECO:0000256" key="2">
    <source>
        <dbReference type="ARBA" id="ARBA00022741"/>
    </source>
</evidence>
<feature type="transmembrane region" description="Helical" evidence="5">
    <location>
        <begin position="330"/>
        <end position="352"/>
    </location>
</feature>
<evidence type="ECO:0000313" key="7">
    <source>
        <dbReference type="EMBL" id="SAM07008.1"/>
    </source>
</evidence>
<feature type="domain" description="Protein kinase" evidence="6">
    <location>
        <begin position="489"/>
        <end position="777"/>
    </location>
</feature>
<proteinExistence type="predicted"/>
<dbReference type="PANTHER" id="PTHR24055">
    <property type="entry name" value="MITOGEN-ACTIVATED PROTEIN KINASE"/>
    <property type="match status" value="1"/>
</dbReference>
<dbReference type="SMART" id="SM00220">
    <property type="entry name" value="S_TKc"/>
    <property type="match status" value="1"/>
</dbReference>
<dbReference type="InterPro" id="IPR000719">
    <property type="entry name" value="Prot_kinase_dom"/>
</dbReference>
<dbReference type="SUPFAM" id="SSF56112">
    <property type="entry name" value="Protein kinase-like (PK-like)"/>
    <property type="match status" value="1"/>
</dbReference>
<dbReference type="InterPro" id="IPR011009">
    <property type="entry name" value="Kinase-like_dom_sf"/>
</dbReference>
<dbReference type="InterPro" id="IPR050117">
    <property type="entry name" value="MAPK"/>
</dbReference>
<keyword evidence="1" id="KW-0723">Serine/threonine-protein kinase</keyword>
<keyword evidence="1" id="KW-0418">Kinase</keyword>
<name>A0A168RIV3_ABSGL</name>
<evidence type="ECO:0000256" key="5">
    <source>
        <dbReference type="SAM" id="Phobius"/>
    </source>
</evidence>
<dbReference type="Gene3D" id="1.10.510.10">
    <property type="entry name" value="Transferase(Phosphotransferase) domain 1"/>
    <property type="match status" value="1"/>
</dbReference>
<dbReference type="Proteomes" id="UP000078561">
    <property type="component" value="Unassembled WGS sequence"/>
</dbReference>
<dbReference type="GO" id="GO:0005524">
    <property type="term" value="F:ATP binding"/>
    <property type="evidence" value="ECO:0007669"/>
    <property type="project" value="UniProtKB-KW"/>
</dbReference>
<protein>
    <recommendedName>
        <fullName evidence="6">Protein kinase domain-containing protein</fullName>
    </recommendedName>
</protein>